<gene>
    <name evidence="2" type="ORF">SI7747_03003713</name>
</gene>
<dbReference type="EMBL" id="LR743590">
    <property type="protein sequence ID" value="CAA2617549.1"/>
    <property type="molecule type" value="Genomic_DNA"/>
</dbReference>
<feature type="compositionally biased region" description="Low complexity" evidence="1">
    <location>
        <begin position="1"/>
        <end position="21"/>
    </location>
</feature>
<evidence type="ECO:0000256" key="1">
    <source>
        <dbReference type="SAM" id="MobiDB-lite"/>
    </source>
</evidence>
<organism evidence="2">
    <name type="scientific">Spirodela intermedia</name>
    <name type="common">Intermediate duckweed</name>
    <dbReference type="NCBI Taxonomy" id="51605"/>
    <lineage>
        <taxon>Eukaryota</taxon>
        <taxon>Viridiplantae</taxon>
        <taxon>Streptophyta</taxon>
        <taxon>Embryophyta</taxon>
        <taxon>Tracheophyta</taxon>
        <taxon>Spermatophyta</taxon>
        <taxon>Magnoliopsida</taxon>
        <taxon>Liliopsida</taxon>
        <taxon>Araceae</taxon>
        <taxon>Lemnoideae</taxon>
        <taxon>Spirodela</taxon>
    </lineage>
</organism>
<reference evidence="2 3" key="1">
    <citation type="submission" date="2019-12" db="EMBL/GenBank/DDBJ databases">
        <authorList>
            <person name="Scholz U."/>
            <person name="Mascher M."/>
            <person name="Fiebig A."/>
        </authorList>
    </citation>
    <scope>NUCLEOTIDE SEQUENCE</scope>
</reference>
<dbReference type="EMBL" id="CACRZD030000003">
    <property type="protein sequence ID" value="CAA6657245.1"/>
    <property type="molecule type" value="Genomic_DNA"/>
</dbReference>
<protein>
    <submittedName>
        <fullName evidence="2">Uncharacterized protein</fullName>
    </submittedName>
</protein>
<proteinExistence type="predicted"/>
<sequence length="55" mass="6035">MVRTSAFFASRAARPPRGSSGEDNTRPRFLVRSSAVAHTSPPPPLPMATARERER</sequence>
<dbReference type="Proteomes" id="UP001189122">
    <property type="component" value="Unassembled WGS sequence"/>
</dbReference>
<feature type="region of interest" description="Disordered" evidence="1">
    <location>
        <begin position="1"/>
        <end position="55"/>
    </location>
</feature>
<dbReference type="AlphaFoldDB" id="A0A7I8IH88"/>
<evidence type="ECO:0000313" key="3">
    <source>
        <dbReference type="Proteomes" id="UP001189122"/>
    </source>
</evidence>
<accession>A0A7I8IH88</accession>
<evidence type="ECO:0000313" key="2">
    <source>
        <dbReference type="EMBL" id="CAA2617549.1"/>
    </source>
</evidence>
<keyword evidence="3" id="KW-1185">Reference proteome</keyword>
<name>A0A7I8IH88_SPIIN</name>